<protein>
    <submittedName>
        <fullName evidence="1">Uncharacterized protein</fullName>
    </submittedName>
</protein>
<keyword evidence="2" id="KW-1185">Reference proteome</keyword>
<sequence>MTPTSLSKVRLWKDRIIIRSASSTPIQETTAQARLHPGVIAALVFVSFAAILAAVSIIRKYCFPRSDTIYRYSVLRRMEDEWSGETNDDDGKGTCTVGEDLDEDMLE</sequence>
<accession>A0ACC2G8E5</accession>
<name>A0ACC2G8E5_DALPE</name>
<dbReference type="EMBL" id="CM055743">
    <property type="protein sequence ID" value="KAJ7999883.1"/>
    <property type="molecule type" value="Genomic_DNA"/>
</dbReference>
<gene>
    <name evidence="1" type="ORF">DPEC_G00199030</name>
</gene>
<organism evidence="1 2">
    <name type="scientific">Dallia pectoralis</name>
    <name type="common">Alaska blackfish</name>
    <dbReference type="NCBI Taxonomy" id="75939"/>
    <lineage>
        <taxon>Eukaryota</taxon>
        <taxon>Metazoa</taxon>
        <taxon>Chordata</taxon>
        <taxon>Craniata</taxon>
        <taxon>Vertebrata</taxon>
        <taxon>Euteleostomi</taxon>
        <taxon>Actinopterygii</taxon>
        <taxon>Neopterygii</taxon>
        <taxon>Teleostei</taxon>
        <taxon>Protacanthopterygii</taxon>
        <taxon>Esociformes</taxon>
        <taxon>Umbridae</taxon>
        <taxon>Dallia</taxon>
    </lineage>
</organism>
<proteinExistence type="predicted"/>
<evidence type="ECO:0000313" key="1">
    <source>
        <dbReference type="EMBL" id="KAJ7999883.1"/>
    </source>
</evidence>
<comment type="caution">
    <text evidence="1">The sequence shown here is derived from an EMBL/GenBank/DDBJ whole genome shotgun (WGS) entry which is preliminary data.</text>
</comment>
<evidence type="ECO:0000313" key="2">
    <source>
        <dbReference type="Proteomes" id="UP001157502"/>
    </source>
</evidence>
<dbReference type="Proteomes" id="UP001157502">
    <property type="component" value="Chromosome 16"/>
</dbReference>
<reference evidence="1" key="1">
    <citation type="submission" date="2021-05" db="EMBL/GenBank/DDBJ databases">
        <authorList>
            <person name="Pan Q."/>
            <person name="Jouanno E."/>
            <person name="Zahm M."/>
            <person name="Klopp C."/>
            <person name="Cabau C."/>
            <person name="Louis A."/>
            <person name="Berthelot C."/>
            <person name="Parey E."/>
            <person name="Roest Crollius H."/>
            <person name="Montfort J."/>
            <person name="Robinson-Rechavi M."/>
            <person name="Bouchez O."/>
            <person name="Lampietro C."/>
            <person name="Lopez Roques C."/>
            <person name="Donnadieu C."/>
            <person name="Postlethwait J."/>
            <person name="Bobe J."/>
            <person name="Dillon D."/>
            <person name="Chandos A."/>
            <person name="von Hippel F."/>
            <person name="Guiguen Y."/>
        </authorList>
    </citation>
    <scope>NUCLEOTIDE SEQUENCE</scope>
    <source>
        <strain evidence="1">YG-Jan2019</strain>
    </source>
</reference>